<dbReference type="GO" id="GO:0016757">
    <property type="term" value="F:glycosyltransferase activity"/>
    <property type="evidence" value="ECO:0007669"/>
    <property type="project" value="UniProtKB-ARBA"/>
</dbReference>
<gene>
    <name evidence="2" type="ORF">EPD60_04495</name>
</gene>
<dbReference type="EMBL" id="SJZI01000008">
    <property type="protein sequence ID" value="TCJ17455.1"/>
    <property type="molecule type" value="Genomic_DNA"/>
</dbReference>
<feature type="domain" description="Glycosyltransferase subfamily 4-like N-terminal" evidence="1">
    <location>
        <begin position="65"/>
        <end position="188"/>
    </location>
</feature>
<dbReference type="Pfam" id="PF13692">
    <property type="entry name" value="Glyco_trans_1_4"/>
    <property type="match status" value="1"/>
</dbReference>
<dbReference type="SUPFAM" id="SSF53756">
    <property type="entry name" value="UDP-Glycosyltransferase/glycogen phosphorylase"/>
    <property type="match status" value="1"/>
</dbReference>
<name>A0A4R1BJB6_9BACT</name>
<dbReference type="OrthoDB" id="9807209at2"/>
<sequence>MARPPPRKRPAGMKLLSIVWFNVLPARFGGQKGTALFNEYLGRQAELVCLCANDNVADGPLSYRLRPELPRGKRSVLHPGTWRRIVAAATEEAPDAIVLEYPYQAWAAVKAARKTGARLVLHSHNIEFRRFRALGKAWWPLLRRYEAWAHRKADLVLFKTEADALQAQADFGIPAARCLLVPYGIATDDAEPPMEDVRARWNIPAGMPLLLFAGTLDYAPNAEALRRIYGELAPRLDARGRDYRIVVCGRNRSAAFADLATLQHPRVINAGEVESLLPYYKAADLFINPVLSGGGVQTKNIDALARQCTVLAFRFAAQGIDPRLGGEKLRAVADGDWDAFADAALPTAAMQLQTPPAFFEHFAWPRITARVLERIKQLA</sequence>
<evidence type="ECO:0000259" key="1">
    <source>
        <dbReference type="Pfam" id="PF13439"/>
    </source>
</evidence>
<dbReference type="InterPro" id="IPR028098">
    <property type="entry name" value="Glyco_trans_4-like_N"/>
</dbReference>
<accession>A0A4R1BJB6</accession>
<dbReference type="CDD" id="cd03801">
    <property type="entry name" value="GT4_PimA-like"/>
    <property type="match status" value="1"/>
</dbReference>
<protein>
    <submittedName>
        <fullName evidence="2">Glycosyltransferase</fullName>
    </submittedName>
</protein>
<evidence type="ECO:0000313" key="2">
    <source>
        <dbReference type="EMBL" id="TCJ17455.1"/>
    </source>
</evidence>
<keyword evidence="3" id="KW-1185">Reference proteome</keyword>
<proteinExistence type="predicted"/>
<comment type="caution">
    <text evidence="2">The sequence shown here is derived from an EMBL/GenBank/DDBJ whole genome shotgun (WGS) entry which is preliminary data.</text>
</comment>
<dbReference type="Proteomes" id="UP000295334">
    <property type="component" value="Unassembled WGS sequence"/>
</dbReference>
<reference evidence="2 3" key="1">
    <citation type="submission" date="2019-03" db="EMBL/GenBank/DDBJ databases">
        <authorList>
            <person name="Kim M.K.M."/>
        </authorList>
    </citation>
    <scope>NUCLEOTIDE SEQUENCE [LARGE SCALE GENOMIC DNA]</scope>
    <source>
        <strain evidence="2 3">17J68-12</strain>
    </source>
</reference>
<dbReference type="Gene3D" id="3.40.50.2000">
    <property type="entry name" value="Glycogen Phosphorylase B"/>
    <property type="match status" value="2"/>
</dbReference>
<dbReference type="AlphaFoldDB" id="A0A4R1BJB6"/>
<keyword evidence="2" id="KW-0808">Transferase</keyword>
<dbReference type="Pfam" id="PF13439">
    <property type="entry name" value="Glyco_transf_4"/>
    <property type="match status" value="1"/>
</dbReference>
<organism evidence="2 3">
    <name type="scientific">Flaviaesturariibacter flavus</name>
    <dbReference type="NCBI Taxonomy" id="2502780"/>
    <lineage>
        <taxon>Bacteria</taxon>
        <taxon>Pseudomonadati</taxon>
        <taxon>Bacteroidota</taxon>
        <taxon>Chitinophagia</taxon>
        <taxon>Chitinophagales</taxon>
        <taxon>Chitinophagaceae</taxon>
        <taxon>Flaviaestuariibacter</taxon>
    </lineage>
</organism>
<evidence type="ECO:0000313" key="3">
    <source>
        <dbReference type="Proteomes" id="UP000295334"/>
    </source>
</evidence>